<sequence>MTDTNTALSAREEAAYPFLECAVLLDNARKGEPIVQLADALDVNAARWQTVANRALVRSRQLPPTTSEFFSRASRFMVEAARTLRQQPDDKVIEMMIHMNLNMSETILTAR</sequence>
<protein>
    <recommendedName>
        <fullName evidence="3">Flagellar protein FlaF</fullName>
    </recommendedName>
</protein>
<evidence type="ECO:0000313" key="2">
    <source>
        <dbReference type="Proteomes" id="UP000245461"/>
    </source>
</evidence>
<evidence type="ECO:0008006" key="3">
    <source>
        <dbReference type="Google" id="ProtNLM"/>
    </source>
</evidence>
<proteinExistence type="predicted"/>
<organism evidence="1 2">
    <name type="scientific">Zavarzinia aquatilis</name>
    <dbReference type="NCBI Taxonomy" id="2211142"/>
    <lineage>
        <taxon>Bacteria</taxon>
        <taxon>Pseudomonadati</taxon>
        <taxon>Pseudomonadota</taxon>
        <taxon>Alphaproteobacteria</taxon>
        <taxon>Rhodospirillales</taxon>
        <taxon>Zavarziniaceae</taxon>
        <taxon>Zavarzinia</taxon>
    </lineage>
</organism>
<dbReference type="OrthoDB" id="7272274at2"/>
<dbReference type="RefSeq" id="WP_109907634.1">
    <property type="nucleotide sequence ID" value="NZ_QGLE01000013.1"/>
</dbReference>
<name>A0A317DV87_9PROT</name>
<comment type="caution">
    <text evidence="1">The sequence shown here is derived from an EMBL/GenBank/DDBJ whole genome shotgun (WGS) entry which is preliminary data.</text>
</comment>
<accession>A0A317DV87</accession>
<keyword evidence="2" id="KW-1185">Reference proteome</keyword>
<dbReference type="EMBL" id="QGLE01000013">
    <property type="protein sequence ID" value="PWR18588.1"/>
    <property type="molecule type" value="Genomic_DNA"/>
</dbReference>
<reference evidence="1 2" key="1">
    <citation type="submission" date="2018-05" db="EMBL/GenBank/DDBJ databases">
        <title>Zavarzinia sp. HR-AS.</title>
        <authorList>
            <person name="Lee Y."/>
            <person name="Jeon C.O."/>
        </authorList>
    </citation>
    <scope>NUCLEOTIDE SEQUENCE [LARGE SCALE GENOMIC DNA]</scope>
    <source>
        <strain evidence="1 2">HR-AS</strain>
    </source>
</reference>
<dbReference type="Proteomes" id="UP000245461">
    <property type="component" value="Unassembled WGS sequence"/>
</dbReference>
<gene>
    <name evidence="1" type="ORF">DKG74_18345</name>
</gene>
<evidence type="ECO:0000313" key="1">
    <source>
        <dbReference type="EMBL" id="PWR18588.1"/>
    </source>
</evidence>
<dbReference type="AlphaFoldDB" id="A0A317DV87"/>